<dbReference type="RefSeq" id="WP_148734607.1">
    <property type="nucleotide sequence ID" value="NZ_VSSB01000002.1"/>
</dbReference>
<evidence type="ECO:0000256" key="1">
    <source>
        <dbReference type="ARBA" id="ARBA00023002"/>
    </source>
</evidence>
<dbReference type="Gene3D" id="2.30.110.10">
    <property type="entry name" value="Electron Transport, Fmn-binding Protein, Chain A"/>
    <property type="match status" value="1"/>
</dbReference>
<evidence type="ECO:0000313" key="4">
    <source>
        <dbReference type="Proteomes" id="UP000325243"/>
    </source>
</evidence>
<dbReference type="NCBIfam" id="TIGR03618">
    <property type="entry name" value="Rv1155_F420"/>
    <property type="match status" value="1"/>
</dbReference>
<name>A0A5S4UVA6_9MICO</name>
<keyword evidence="4" id="KW-1185">Reference proteome</keyword>
<sequence>MTHGLTDHFARILDAPVFGHLATVRKHGTVQVNPMWFEFDREAGVIRFTHTTKRAKFRNLQHDPRMTLEALDPESPFRYVEVRGRLTEVVPDPEGAFYVHLANRYGDPDAAAPADKADRVILVMQVEKVNGR</sequence>
<reference evidence="3 4" key="1">
    <citation type="submission" date="2019-08" db="EMBL/GenBank/DDBJ databases">
        <authorList>
            <person name="Hu J."/>
        </authorList>
    </citation>
    <scope>NUCLEOTIDE SEQUENCE [LARGE SCALE GENOMIC DNA]</scope>
    <source>
        <strain evidence="3 4">NEAU-184</strain>
    </source>
</reference>
<dbReference type="InterPro" id="IPR012349">
    <property type="entry name" value="Split_barrel_FMN-bd"/>
</dbReference>
<dbReference type="GO" id="GO:0005829">
    <property type="term" value="C:cytosol"/>
    <property type="evidence" value="ECO:0007669"/>
    <property type="project" value="TreeGrafter"/>
</dbReference>
<keyword evidence="1" id="KW-0560">Oxidoreductase</keyword>
<dbReference type="SUPFAM" id="SSF50475">
    <property type="entry name" value="FMN-binding split barrel"/>
    <property type="match status" value="1"/>
</dbReference>
<evidence type="ECO:0000259" key="2">
    <source>
        <dbReference type="Pfam" id="PF01243"/>
    </source>
</evidence>
<dbReference type="InterPro" id="IPR019920">
    <property type="entry name" value="F420-binding_dom_put"/>
</dbReference>
<dbReference type="EMBL" id="VSSB01000002">
    <property type="protein sequence ID" value="TYL50506.1"/>
    <property type="molecule type" value="Genomic_DNA"/>
</dbReference>
<organism evidence="3 4">
    <name type="scientific">Agromyces mariniharenae</name>
    <dbReference type="NCBI Taxonomy" id="2604423"/>
    <lineage>
        <taxon>Bacteria</taxon>
        <taxon>Bacillati</taxon>
        <taxon>Actinomycetota</taxon>
        <taxon>Actinomycetes</taxon>
        <taxon>Micrococcales</taxon>
        <taxon>Microbacteriaceae</taxon>
        <taxon>Agromyces</taxon>
    </lineage>
</organism>
<accession>A0A5S4UVA6</accession>
<dbReference type="AlphaFoldDB" id="A0A5S4UVA6"/>
<dbReference type="InterPro" id="IPR052019">
    <property type="entry name" value="F420H2_bilvrd_red/Heme_oxyg"/>
</dbReference>
<dbReference type="PANTHER" id="PTHR35176:SF6">
    <property type="entry name" value="HEME OXYGENASE HI_0854-RELATED"/>
    <property type="match status" value="1"/>
</dbReference>
<protein>
    <submittedName>
        <fullName evidence="3">PPOX class F420-dependent oxidoreductase</fullName>
    </submittedName>
</protein>
<dbReference type="InterPro" id="IPR011576">
    <property type="entry name" value="Pyridox_Oxase_N"/>
</dbReference>
<gene>
    <name evidence="3" type="ORF">FYC51_15025</name>
</gene>
<dbReference type="GO" id="GO:0070967">
    <property type="term" value="F:coenzyme F420 binding"/>
    <property type="evidence" value="ECO:0007669"/>
    <property type="project" value="TreeGrafter"/>
</dbReference>
<feature type="domain" description="Pyridoxamine 5'-phosphate oxidase N-terminal" evidence="2">
    <location>
        <begin position="5"/>
        <end position="130"/>
    </location>
</feature>
<dbReference type="GO" id="GO:0016627">
    <property type="term" value="F:oxidoreductase activity, acting on the CH-CH group of donors"/>
    <property type="evidence" value="ECO:0007669"/>
    <property type="project" value="TreeGrafter"/>
</dbReference>
<comment type="caution">
    <text evidence="3">The sequence shown here is derived from an EMBL/GenBank/DDBJ whole genome shotgun (WGS) entry which is preliminary data.</text>
</comment>
<evidence type="ECO:0000313" key="3">
    <source>
        <dbReference type="EMBL" id="TYL50506.1"/>
    </source>
</evidence>
<proteinExistence type="predicted"/>
<dbReference type="PANTHER" id="PTHR35176">
    <property type="entry name" value="HEME OXYGENASE HI_0854-RELATED"/>
    <property type="match status" value="1"/>
</dbReference>
<dbReference type="Pfam" id="PF01243">
    <property type="entry name" value="PNPOx_N"/>
    <property type="match status" value="1"/>
</dbReference>
<dbReference type="Proteomes" id="UP000325243">
    <property type="component" value="Unassembled WGS sequence"/>
</dbReference>